<reference evidence="2 3" key="1">
    <citation type="journal article" date="2022" name="Nat. Genet.">
        <title>Improved pea reference genome and pan-genome highlight genomic features and evolutionary characteristics.</title>
        <authorList>
            <person name="Yang T."/>
            <person name="Liu R."/>
            <person name="Luo Y."/>
            <person name="Hu S."/>
            <person name="Wang D."/>
            <person name="Wang C."/>
            <person name="Pandey M.K."/>
            <person name="Ge S."/>
            <person name="Xu Q."/>
            <person name="Li N."/>
            <person name="Li G."/>
            <person name="Huang Y."/>
            <person name="Saxena R.K."/>
            <person name="Ji Y."/>
            <person name="Li M."/>
            <person name="Yan X."/>
            <person name="He Y."/>
            <person name="Liu Y."/>
            <person name="Wang X."/>
            <person name="Xiang C."/>
            <person name="Varshney R.K."/>
            <person name="Ding H."/>
            <person name="Gao S."/>
            <person name="Zong X."/>
        </authorList>
    </citation>
    <scope>NUCLEOTIDE SEQUENCE [LARGE SCALE GENOMIC DNA]</scope>
    <source>
        <strain evidence="2 3">cv. Zhongwan 6</strain>
    </source>
</reference>
<feature type="transmembrane region" description="Helical" evidence="1">
    <location>
        <begin position="43"/>
        <end position="65"/>
    </location>
</feature>
<keyword evidence="1" id="KW-0472">Membrane</keyword>
<keyword evidence="1" id="KW-1133">Transmembrane helix</keyword>
<dbReference type="Proteomes" id="UP001058974">
    <property type="component" value="Chromosome 6"/>
</dbReference>
<dbReference type="PANTHER" id="PTHR33223">
    <property type="entry name" value="CCHC-TYPE DOMAIN-CONTAINING PROTEIN"/>
    <property type="match status" value="1"/>
</dbReference>
<evidence type="ECO:0000256" key="1">
    <source>
        <dbReference type="SAM" id="Phobius"/>
    </source>
</evidence>
<accession>A0A9D4W6N8</accession>
<proteinExistence type="predicted"/>
<evidence type="ECO:0008006" key="4">
    <source>
        <dbReference type="Google" id="ProtNLM"/>
    </source>
</evidence>
<name>A0A9D4W6N8_PEA</name>
<protein>
    <recommendedName>
        <fullName evidence="4">Retrotransposon gag domain-containing protein</fullName>
    </recommendedName>
</protein>
<evidence type="ECO:0000313" key="2">
    <source>
        <dbReference type="EMBL" id="KAI5396117.1"/>
    </source>
</evidence>
<comment type="caution">
    <text evidence="2">The sequence shown here is derived from an EMBL/GenBank/DDBJ whole genome shotgun (WGS) entry which is preliminary data.</text>
</comment>
<dbReference type="Gramene" id="Psat06G0235100-T1">
    <property type="protein sequence ID" value="KAI5396117.1"/>
    <property type="gene ID" value="KIW84_062351"/>
</dbReference>
<gene>
    <name evidence="2" type="ORF">KIW84_062351</name>
</gene>
<organism evidence="2 3">
    <name type="scientific">Pisum sativum</name>
    <name type="common">Garden pea</name>
    <name type="synonym">Lathyrus oleraceus</name>
    <dbReference type="NCBI Taxonomy" id="3888"/>
    <lineage>
        <taxon>Eukaryota</taxon>
        <taxon>Viridiplantae</taxon>
        <taxon>Streptophyta</taxon>
        <taxon>Embryophyta</taxon>
        <taxon>Tracheophyta</taxon>
        <taxon>Spermatophyta</taxon>
        <taxon>Magnoliopsida</taxon>
        <taxon>eudicotyledons</taxon>
        <taxon>Gunneridae</taxon>
        <taxon>Pentapetalae</taxon>
        <taxon>rosids</taxon>
        <taxon>fabids</taxon>
        <taxon>Fabales</taxon>
        <taxon>Fabaceae</taxon>
        <taxon>Papilionoideae</taxon>
        <taxon>50 kb inversion clade</taxon>
        <taxon>NPAAA clade</taxon>
        <taxon>Hologalegina</taxon>
        <taxon>IRL clade</taxon>
        <taxon>Fabeae</taxon>
        <taxon>Lathyrus</taxon>
    </lineage>
</organism>
<sequence length="331" mass="37535">MPQPSVARKKIVDQLVLEKTQMKAFLRPRFDAFGGSTHLQLGLLTLFLGILRMTSLLFSCIFHLVSEIVLSNHGTFGAREQRTEGRDRPTDCHDVVGTSCSESIFSNACNSSSKDSYFRGGYLYHACCCRSLRVCMSAGFPWGMPPYFMTEGFAPTFASMPASSPVMSVPPPVVHTLPHVEDTIYHSEPSEGPDVYEKMDERKDQFLDLRKELKTLRGKELFGKSVVELCLVPNVKILVKFKVPDFEKYEGNTCPLSHLVMYARKMSTQTNNDKLLIHYFQDSLTGVMLRWYMGLNSASIHTFNDLGEDFVKQYKYNVDMAPDRDQLRSMS</sequence>
<dbReference type="EMBL" id="JAMSHJ010000006">
    <property type="protein sequence ID" value="KAI5396117.1"/>
    <property type="molecule type" value="Genomic_DNA"/>
</dbReference>
<keyword evidence="1" id="KW-0812">Transmembrane</keyword>
<dbReference type="PANTHER" id="PTHR33223:SF8">
    <property type="entry name" value="OS04G0172440 PROTEIN"/>
    <property type="match status" value="1"/>
</dbReference>
<keyword evidence="3" id="KW-1185">Reference proteome</keyword>
<evidence type="ECO:0000313" key="3">
    <source>
        <dbReference type="Proteomes" id="UP001058974"/>
    </source>
</evidence>
<dbReference type="AlphaFoldDB" id="A0A9D4W6N8"/>